<reference evidence="3 4" key="1">
    <citation type="submission" date="2017-06" db="EMBL/GenBank/DDBJ databases">
        <authorList>
            <person name="Kim H.J."/>
            <person name="Triplett B.A."/>
        </authorList>
    </citation>
    <scope>NUCLEOTIDE SEQUENCE [LARGE SCALE GENOMIC DNA]</scope>
    <source>
        <strain evidence="3 4">DSM 18704</strain>
    </source>
</reference>
<organism evidence="3 4">
    <name type="scientific">Granulicella rosea</name>
    <dbReference type="NCBI Taxonomy" id="474952"/>
    <lineage>
        <taxon>Bacteria</taxon>
        <taxon>Pseudomonadati</taxon>
        <taxon>Acidobacteriota</taxon>
        <taxon>Terriglobia</taxon>
        <taxon>Terriglobales</taxon>
        <taxon>Acidobacteriaceae</taxon>
        <taxon>Granulicella</taxon>
    </lineage>
</organism>
<feature type="signal peptide" evidence="2">
    <location>
        <begin position="1"/>
        <end position="23"/>
    </location>
</feature>
<feature type="compositionally biased region" description="Pro residues" evidence="1">
    <location>
        <begin position="179"/>
        <end position="206"/>
    </location>
</feature>
<dbReference type="AlphaFoldDB" id="A0A239D321"/>
<proteinExistence type="predicted"/>
<keyword evidence="4" id="KW-1185">Reference proteome</keyword>
<sequence>MSRRLPLAASLATCFLLALPACAQTPLDQAIVQRYPLTKATADRSDIVTAGTVMTLKKDGLLTFSKDHGKSQIVVKDGRFTASGMTKMAGFSFAGHSTTNAVQRTFVAGEKLFLIDEQTLPDGVQLTLMSDAIQDVRYIAYVKFPFPKGSPPAPDVILTQIDQVMAADGAPAPAAAAAPAPPPAAPMAAIPPPPPPPDQPAAPPPTLEKGQTKDQVIAGFGQPVRVVKLGTKEIDYYKDMKITYVGGKVSNVE</sequence>
<keyword evidence="2" id="KW-0732">Signal</keyword>
<name>A0A239D321_9BACT</name>
<dbReference type="RefSeq" id="WP_176441533.1">
    <property type="nucleotide sequence ID" value="NZ_FZOU01000001.1"/>
</dbReference>
<dbReference type="EMBL" id="FZOU01000001">
    <property type="protein sequence ID" value="SNS26609.1"/>
    <property type="molecule type" value="Genomic_DNA"/>
</dbReference>
<feature type="region of interest" description="Disordered" evidence="1">
    <location>
        <begin position="172"/>
        <end position="215"/>
    </location>
</feature>
<accession>A0A239D321</accession>
<dbReference type="Proteomes" id="UP000198356">
    <property type="component" value="Unassembled WGS sequence"/>
</dbReference>
<gene>
    <name evidence="3" type="ORF">SAMN05421770_101257</name>
</gene>
<evidence type="ECO:0000313" key="3">
    <source>
        <dbReference type="EMBL" id="SNS26609.1"/>
    </source>
</evidence>
<feature type="chain" id="PRO_5012466936" evidence="2">
    <location>
        <begin position="24"/>
        <end position="253"/>
    </location>
</feature>
<evidence type="ECO:0000256" key="2">
    <source>
        <dbReference type="SAM" id="SignalP"/>
    </source>
</evidence>
<evidence type="ECO:0000256" key="1">
    <source>
        <dbReference type="SAM" id="MobiDB-lite"/>
    </source>
</evidence>
<evidence type="ECO:0000313" key="4">
    <source>
        <dbReference type="Proteomes" id="UP000198356"/>
    </source>
</evidence>
<protein>
    <submittedName>
        <fullName evidence="3">Uncharacterized protein</fullName>
    </submittedName>
</protein>